<proteinExistence type="predicted"/>
<comment type="caution">
    <text evidence="2">The sequence shown here is derived from an EMBL/GenBank/DDBJ whole genome shotgun (WGS) entry which is preliminary data.</text>
</comment>
<evidence type="ECO:0000313" key="2">
    <source>
        <dbReference type="EMBL" id="PTX62752.1"/>
    </source>
</evidence>
<evidence type="ECO:0000313" key="3">
    <source>
        <dbReference type="Proteomes" id="UP000244090"/>
    </source>
</evidence>
<name>A0A2T6C349_9FLAO</name>
<evidence type="ECO:0000256" key="1">
    <source>
        <dbReference type="SAM" id="Phobius"/>
    </source>
</evidence>
<dbReference type="OrthoDB" id="766141at2"/>
<keyword evidence="3" id="KW-1185">Reference proteome</keyword>
<organism evidence="2 3">
    <name type="scientific">Kordia periserrulae</name>
    <dbReference type="NCBI Taxonomy" id="701523"/>
    <lineage>
        <taxon>Bacteria</taxon>
        <taxon>Pseudomonadati</taxon>
        <taxon>Bacteroidota</taxon>
        <taxon>Flavobacteriia</taxon>
        <taxon>Flavobacteriales</taxon>
        <taxon>Flavobacteriaceae</taxon>
        <taxon>Kordia</taxon>
    </lineage>
</organism>
<keyword evidence="1" id="KW-0472">Membrane</keyword>
<feature type="transmembrane region" description="Helical" evidence="1">
    <location>
        <begin position="87"/>
        <end position="105"/>
    </location>
</feature>
<dbReference type="AlphaFoldDB" id="A0A2T6C349"/>
<dbReference type="EMBL" id="QBKT01000002">
    <property type="protein sequence ID" value="PTX62752.1"/>
    <property type="molecule type" value="Genomic_DNA"/>
</dbReference>
<dbReference type="RefSeq" id="WP_108113736.1">
    <property type="nucleotide sequence ID" value="NZ_QBKT01000002.1"/>
</dbReference>
<keyword evidence="1" id="KW-0812">Transmembrane</keyword>
<dbReference type="Proteomes" id="UP000244090">
    <property type="component" value="Unassembled WGS sequence"/>
</dbReference>
<accession>A0A2T6C349</accession>
<keyword evidence="1" id="KW-1133">Transmembrane helix</keyword>
<protein>
    <submittedName>
        <fullName evidence="2">Zinc ribbon family protein</fullName>
    </submittedName>
</protein>
<reference evidence="2 3" key="1">
    <citation type="submission" date="2018-04" db="EMBL/GenBank/DDBJ databases">
        <title>Genomic Encyclopedia of Archaeal and Bacterial Type Strains, Phase II (KMG-II): from individual species to whole genera.</title>
        <authorList>
            <person name="Goeker M."/>
        </authorList>
    </citation>
    <scope>NUCLEOTIDE SEQUENCE [LARGE SCALE GENOMIC DNA]</scope>
    <source>
        <strain evidence="2 3">DSM 25731</strain>
    </source>
</reference>
<gene>
    <name evidence="2" type="ORF">C8N46_102152</name>
</gene>
<sequence length="205" mass="24094">MIIYGTGSKDLGTRKLQGTRCPNCEANDIHLQAISRYFDVFWIPIFPYAKKYFSICGNCQQVLKKKEMPKQIKDKLEIEKHHFKTPFYLFAGTGLIALIAIYITYNSIRQDEELLVNLQNLEPKDVIVFDNPDGEYSFAKVIEKSNDTIYMYYGNYTIDKIPNESEVNEKRREVKDFFSEIQVYYTQEEIDSLHKNGEIENIFKH</sequence>